<reference evidence="2" key="1">
    <citation type="journal article" date="2014" name="Int. J. Syst. Evol. Microbiol.">
        <title>Complete genome sequence of Corynebacterium casei LMG S-19264T (=DSM 44701T), isolated from a smear-ripened cheese.</title>
        <authorList>
            <consortium name="US DOE Joint Genome Institute (JGI-PGF)"/>
            <person name="Walter F."/>
            <person name="Albersmeier A."/>
            <person name="Kalinowski J."/>
            <person name="Ruckert C."/>
        </authorList>
    </citation>
    <scope>NUCLEOTIDE SEQUENCE</scope>
    <source>
        <strain evidence="2">JCM 4335</strain>
    </source>
</reference>
<name>A0A918AZQ5_9ACTN</name>
<dbReference type="Proteomes" id="UP000654123">
    <property type="component" value="Unassembled WGS sequence"/>
</dbReference>
<gene>
    <name evidence="2" type="ORF">GCM10010249_25940</name>
</gene>
<sequence>MKLKSALACTFAALAVAGGAAGTAQAADDDTTKFENNTQILSCDVVEVIDIPILSSANNNIDCSENVKEEEHQSVHIVDEDNAHATAVVVPKGHHEYR</sequence>
<protein>
    <recommendedName>
        <fullName evidence="4">Secreted protein</fullName>
    </recommendedName>
</protein>
<feature type="chain" id="PRO_5036860946" description="Secreted protein" evidence="1">
    <location>
        <begin position="27"/>
        <end position="98"/>
    </location>
</feature>
<evidence type="ECO:0008006" key="4">
    <source>
        <dbReference type="Google" id="ProtNLM"/>
    </source>
</evidence>
<accession>A0A918AZQ5</accession>
<evidence type="ECO:0000313" key="2">
    <source>
        <dbReference type="EMBL" id="GGQ06148.1"/>
    </source>
</evidence>
<proteinExistence type="predicted"/>
<evidence type="ECO:0000313" key="3">
    <source>
        <dbReference type="Proteomes" id="UP000654123"/>
    </source>
</evidence>
<keyword evidence="3" id="KW-1185">Reference proteome</keyword>
<reference evidence="2" key="2">
    <citation type="submission" date="2020-09" db="EMBL/GenBank/DDBJ databases">
        <authorList>
            <person name="Sun Q."/>
            <person name="Ohkuma M."/>
        </authorList>
    </citation>
    <scope>NUCLEOTIDE SEQUENCE</scope>
    <source>
        <strain evidence="2">JCM 4335</strain>
    </source>
</reference>
<dbReference type="AlphaFoldDB" id="A0A918AZQ5"/>
<evidence type="ECO:0000256" key="1">
    <source>
        <dbReference type="SAM" id="SignalP"/>
    </source>
</evidence>
<organism evidence="2 3">
    <name type="scientific">Streptomyces roseolilacinus</name>
    <dbReference type="NCBI Taxonomy" id="66904"/>
    <lineage>
        <taxon>Bacteria</taxon>
        <taxon>Bacillati</taxon>
        <taxon>Actinomycetota</taxon>
        <taxon>Actinomycetes</taxon>
        <taxon>Kitasatosporales</taxon>
        <taxon>Streptomycetaceae</taxon>
        <taxon>Streptomyces</taxon>
    </lineage>
</organism>
<dbReference type="EMBL" id="BMSV01000004">
    <property type="protein sequence ID" value="GGQ06148.1"/>
    <property type="molecule type" value="Genomic_DNA"/>
</dbReference>
<feature type="signal peptide" evidence="1">
    <location>
        <begin position="1"/>
        <end position="26"/>
    </location>
</feature>
<comment type="caution">
    <text evidence="2">The sequence shown here is derived from an EMBL/GenBank/DDBJ whole genome shotgun (WGS) entry which is preliminary data.</text>
</comment>
<keyword evidence="1" id="KW-0732">Signal</keyword>
<dbReference type="RefSeq" id="WP_189533052.1">
    <property type="nucleotide sequence ID" value="NZ_BMSV01000004.1"/>
</dbReference>